<evidence type="ECO:0000313" key="3">
    <source>
        <dbReference type="Proteomes" id="UP001500456"/>
    </source>
</evidence>
<protein>
    <submittedName>
        <fullName evidence="2">Uncharacterized protein</fullName>
    </submittedName>
</protein>
<evidence type="ECO:0000313" key="2">
    <source>
        <dbReference type="EMBL" id="GAA4010876.1"/>
    </source>
</evidence>
<proteinExistence type="predicted"/>
<feature type="region of interest" description="Disordered" evidence="1">
    <location>
        <begin position="1"/>
        <end position="88"/>
    </location>
</feature>
<feature type="compositionally biased region" description="Low complexity" evidence="1">
    <location>
        <begin position="12"/>
        <end position="26"/>
    </location>
</feature>
<name>A0ABP7SF40_9ACTN</name>
<evidence type="ECO:0000256" key="1">
    <source>
        <dbReference type="SAM" id="MobiDB-lite"/>
    </source>
</evidence>
<dbReference type="EMBL" id="BAAAZX010000019">
    <property type="protein sequence ID" value="GAA4010876.1"/>
    <property type="molecule type" value="Genomic_DNA"/>
</dbReference>
<gene>
    <name evidence="2" type="ORF">GCM10022232_59990</name>
</gene>
<sequence>MAGTTGSEGPAEGLDGLTDGLTDGLAEGLGGAGLDVVRPVGSSHAAESPPAPAPPRSADVHPTAANPVAPRRVSAASPPHSGPFRPPAEACARPLLRRRVRDGAARCTVMVVQAVTAM</sequence>
<comment type="caution">
    <text evidence="2">The sequence shown here is derived from an EMBL/GenBank/DDBJ whole genome shotgun (WGS) entry which is preliminary data.</text>
</comment>
<reference evidence="3" key="1">
    <citation type="journal article" date="2019" name="Int. J. Syst. Evol. Microbiol.">
        <title>The Global Catalogue of Microorganisms (GCM) 10K type strain sequencing project: providing services to taxonomists for standard genome sequencing and annotation.</title>
        <authorList>
            <consortium name="The Broad Institute Genomics Platform"/>
            <consortium name="The Broad Institute Genome Sequencing Center for Infectious Disease"/>
            <person name="Wu L."/>
            <person name="Ma J."/>
        </authorList>
    </citation>
    <scope>NUCLEOTIDE SEQUENCE [LARGE SCALE GENOMIC DNA]</scope>
    <source>
        <strain evidence="3">JCM 16924</strain>
    </source>
</reference>
<dbReference type="Proteomes" id="UP001500456">
    <property type="component" value="Unassembled WGS sequence"/>
</dbReference>
<accession>A0ABP7SF40</accession>
<organism evidence="2 3">
    <name type="scientific">Streptomyces plumbiresistens</name>
    <dbReference type="NCBI Taxonomy" id="511811"/>
    <lineage>
        <taxon>Bacteria</taxon>
        <taxon>Bacillati</taxon>
        <taxon>Actinomycetota</taxon>
        <taxon>Actinomycetes</taxon>
        <taxon>Kitasatosporales</taxon>
        <taxon>Streptomycetaceae</taxon>
        <taxon>Streptomyces</taxon>
    </lineage>
</organism>
<keyword evidence="3" id="KW-1185">Reference proteome</keyword>